<dbReference type="GO" id="GO:0016020">
    <property type="term" value="C:membrane"/>
    <property type="evidence" value="ECO:0007669"/>
    <property type="project" value="UniProtKB-SubCell"/>
</dbReference>
<evidence type="ECO:0000256" key="1">
    <source>
        <dbReference type="ARBA" id="ARBA00004141"/>
    </source>
</evidence>
<evidence type="ECO:0000256" key="4">
    <source>
        <dbReference type="ARBA" id="ARBA00023136"/>
    </source>
</evidence>
<feature type="transmembrane region" description="Helical" evidence="5">
    <location>
        <begin position="68"/>
        <end position="91"/>
    </location>
</feature>
<comment type="caution">
    <text evidence="6">The sequence shown here is derived from an EMBL/GenBank/DDBJ whole genome shotgun (WGS) entry which is preliminary data.</text>
</comment>
<feature type="non-terminal residue" evidence="6">
    <location>
        <position position="97"/>
    </location>
</feature>
<comment type="subcellular location">
    <subcellularLocation>
        <location evidence="1">Membrane</location>
        <topology evidence="1">Multi-pass membrane protein</topology>
    </subcellularLocation>
</comment>
<dbReference type="AlphaFoldDB" id="A0A852J2K0"/>
<reference evidence="6" key="1">
    <citation type="submission" date="2020-02" db="EMBL/GenBank/DDBJ databases">
        <title>Bird 10,000 Genomes (B10K) Project - Family phase.</title>
        <authorList>
            <person name="Zhang G."/>
        </authorList>
    </citation>
    <scope>NUCLEOTIDE SEQUENCE</scope>
    <source>
        <strain evidence="6">B10K-DU-002-37</strain>
        <tissue evidence="6">Muscle</tissue>
    </source>
</reference>
<feature type="non-terminal residue" evidence="6">
    <location>
        <position position="1"/>
    </location>
</feature>
<evidence type="ECO:0000313" key="7">
    <source>
        <dbReference type="Proteomes" id="UP000627253"/>
    </source>
</evidence>
<dbReference type="Gene3D" id="1.20.140.150">
    <property type="match status" value="1"/>
</dbReference>
<feature type="transmembrane region" description="Helical" evidence="5">
    <location>
        <begin position="35"/>
        <end position="56"/>
    </location>
</feature>
<feature type="transmembrane region" description="Helical" evidence="5">
    <location>
        <begin position="6"/>
        <end position="28"/>
    </location>
</feature>
<name>A0A852J2K0_9PICI</name>
<gene>
    <name evidence="6" type="primary">Emp3</name>
    <name evidence="6" type="ORF">TRILEU_R16087</name>
</gene>
<keyword evidence="2 5" id="KW-0812">Transmembrane</keyword>
<keyword evidence="4 5" id="KW-0472">Membrane</keyword>
<proteinExistence type="predicted"/>
<accession>A0A852J2K0</accession>
<protein>
    <submittedName>
        <fullName evidence="6">EMP3 protein</fullName>
    </submittedName>
</protein>
<sequence length="97" mass="10168">WLRASQGLVVTSLLLSGVSFALFVWQLHAGPRGSLFALSGGTQLLAGLAVLVGAGLYAAHWPRPQGGHFGHCFVLAWLGGALALLSGATYGRLRRKD</sequence>
<evidence type="ECO:0000256" key="5">
    <source>
        <dbReference type="SAM" id="Phobius"/>
    </source>
</evidence>
<keyword evidence="3 5" id="KW-1133">Transmembrane helix</keyword>
<dbReference type="Pfam" id="PF00822">
    <property type="entry name" value="PMP22_Claudin"/>
    <property type="match status" value="1"/>
</dbReference>
<dbReference type="InterPro" id="IPR004031">
    <property type="entry name" value="PMP22/EMP/MP20/Claudin"/>
</dbReference>
<dbReference type="Proteomes" id="UP000627253">
    <property type="component" value="Unassembled WGS sequence"/>
</dbReference>
<keyword evidence="7" id="KW-1185">Reference proteome</keyword>
<evidence type="ECO:0000256" key="3">
    <source>
        <dbReference type="ARBA" id="ARBA00022989"/>
    </source>
</evidence>
<evidence type="ECO:0000313" key="6">
    <source>
        <dbReference type="EMBL" id="NXX50283.1"/>
    </source>
</evidence>
<dbReference type="EMBL" id="WAAF01018898">
    <property type="protein sequence ID" value="NXX50283.1"/>
    <property type="molecule type" value="Genomic_DNA"/>
</dbReference>
<evidence type="ECO:0000256" key="2">
    <source>
        <dbReference type="ARBA" id="ARBA00022692"/>
    </source>
</evidence>
<organism evidence="6 7">
    <name type="scientific">Tricholaema leucomelas</name>
    <name type="common">pied barbet</name>
    <dbReference type="NCBI Taxonomy" id="240729"/>
    <lineage>
        <taxon>Eukaryota</taxon>
        <taxon>Metazoa</taxon>
        <taxon>Chordata</taxon>
        <taxon>Craniata</taxon>
        <taxon>Vertebrata</taxon>
        <taxon>Euteleostomi</taxon>
        <taxon>Archelosauria</taxon>
        <taxon>Archosauria</taxon>
        <taxon>Dinosauria</taxon>
        <taxon>Saurischia</taxon>
        <taxon>Theropoda</taxon>
        <taxon>Coelurosauria</taxon>
        <taxon>Aves</taxon>
        <taxon>Neognathae</taxon>
        <taxon>Neoaves</taxon>
        <taxon>Telluraves</taxon>
        <taxon>Coraciimorphae</taxon>
        <taxon>Piciformes</taxon>
        <taxon>Lybiidae</taxon>
        <taxon>Tricholaema lacrymosa</taxon>
    </lineage>
</organism>